<protein>
    <recommendedName>
        <fullName evidence="3">DUF4440 domain-containing protein</fullName>
    </recommendedName>
</protein>
<proteinExistence type="predicted"/>
<keyword evidence="2" id="KW-1185">Reference proteome</keyword>
<evidence type="ECO:0008006" key="3">
    <source>
        <dbReference type="Google" id="ProtNLM"/>
    </source>
</evidence>
<dbReference type="RefSeq" id="WP_307492272.1">
    <property type="nucleotide sequence ID" value="NZ_JAUSVB010000003.1"/>
</dbReference>
<comment type="caution">
    <text evidence="1">The sequence shown here is derived from an EMBL/GenBank/DDBJ whole genome shotgun (WGS) entry which is preliminary data.</text>
</comment>
<organism evidence="1 2">
    <name type="scientific">Cellulomonas humilata</name>
    <dbReference type="NCBI Taxonomy" id="144055"/>
    <lineage>
        <taxon>Bacteria</taxon>
        <taxon>Bacillati</taxon>
        <taxon>Actinomycetota</taxon>
        <taxon>Actinomycetes</taxon>
        <taxon>Micrococcales</taxon>
        <taxon>Cellulomonadaceae</taxon>
        <taxon>Cellulomonas</taxon>
    </lineage>
</organism>
<accession>A0ABU0EGG7</accession>
<sequence>MATSEDLKALNLEIGKREEEGDRDWFEKILAPVFAMRRAGGALVDRGDFLDGVKRSGVRVTEDIDIEQAEVTAVARCVVSMRQPDGTWERFFNTRLFTRADASAEWQLIGWANEPVSPA</sequence>
<reference evidence="1 2" key="1">
    <citation type="submission" date="2023-07" db="EMBL/GenBank/DDBJ databases">
        <title>Sorghum-associated microbial communities from plants grown in Nebraska, USA.</title>
        <authorList>
            <person name="Schachtman D."/>
        </authorList>
    </citation>
    <scope>NUCLEOTIDE SEQUENCE [LARGE SCALE GENOMIC DNA]</scope>
    <source>
        <strain evidence="1 2">BE332</strain>
    </source>
</reference>
<gene>
    <name evidence="1" type="ORF">J2X26_002233</name>
</gene>
<dbReference type="Proteomes" id="UP001239626">
    <property type="component" value="Unassembled WGS sequence"/>
</dbReference>
<evidence type="ECO:0000313" key="1">
    <source>
        <dbReference type="EMBL" id="MDQ0373912.1"/>
    </source>
</evidence>
<dbReference type="Gene3D" id="3.10.450.50">
    <property type="match status" value="1"/>
</dbReference>
<evidence type="ECO:0000313" key="2">
    <source>
        <dbReference type="Proteomes" id="UP001239626"/>
    </source>
</evidence>
<dbReference type="EMBL" id="JAUSVB010000003">
    <property type="protein sequence ID" value="MDQ0373912.1"/>
    <property type="molecule type" value="Genomic_DNA"/>
</dbReference>
<name>A0ABU0EGG7_9CELL</name>